<evidence type="ECO:0000259" key="7">
    <source>
        <dbReference type="PROSITE" id="PS50600"/>
    </source>
</evidence>
<feature type="compositionally biased region" description="Basic and acidic residues" evidence="6">
    <location>
        <begin position="851"/>
        <end position="871"/>
    </location>
</feature>
<reference evidence="8" key="1">
    <citation type="submission" date="2014-01" db="EMBL/GenBank/DDBJ databases">
        <title>The genome of the white-rot fungus Pycnoporus cinnabarinus: a basidiomycete model with a versatile arsenal for lignocellulosic biomass breakdown.</title>
        <authorList>
            <person name="Levasseur A."/>
            <person name="Lomascolo A."/>
            <person name="Ruiz-Duenas F.J."/>
            <person name="Uzan E."/>
            <person name="Piumi F."/>
            <person name="Kues U."/>
            <person name="Ram A.F.J."/>
            <person name="Murat C."/>
            <person name="Haon M."/>
            <person name="Benoit I."/>
            <person name="Arfi Y."/>
            <person name="Chevret D."/>
            <person name="Drula E."/>
            <person name="Kwon M.J."/>
            <person name="Gouret P."/>
            <person name="Lesage-Meessen L."/>
            <person name="Lombard V."/>
            <person name="Mariette J."/>
            <person name="Noirot C."/>
            <person name="Park J."/>
            <person name="Patyshakuliyeva A."/>
            <person name="Wieneger R.A.B."/>
            <person name="Wosten H.A.B."/>
            <person name="Martin F."/>
            <person name="Coutinho P.M."/>
            <person name="de Vries R."/>
            <person name="Martinez A.T."/>
            <person name="Klopp C."/>
            <person name="Pontarotti P."/>
            <person name="Henrissat B."/>
            <person name="Record E."/>
        </authorList>
    </citation>
    <scope>NUCLEOTIDE SEQUENCE [LARGE SCALE GENOMIC DNA]</scope>
    <source>
        <strain evidence="8">BRFM137</strain>
    </source>
</reference>
<feature type="compositionally biased region" description="Acidic residues" evidence="6">
    <location>
        <begin position="261"/>
        <end position="270"/>
    </location>
</feature>
<feature type="region of interest" description="Disordered" evidence="6">
    <location>
        <begin position="527"/>
        <end position="569"/>
    </location>
</feature>
<dbReference type="InterPro" id="IPR003653">
    <property type="entry name" value="Peptidase_C48_C"/>
</dbReference>
<name>A0A060S9F9_PYCCI</name>
<dbReference type="PANTHER" id="PTHR46896">
    <property type="entry name" value="SENTRIN-SPECIFIC PROTEASE"/>
    <property type="match status" value="1"/>
</dbReference>
<dbReference type="PROSITE" id="PS50600">
    <property type="entry name" value="ULP_PROTEASE"/>
    <property type="match status" value="1"/>
</dbReference>
<evidence type="ECO:0000313" key="8">
    <source>
        <dbReference type="EMBL" id="CDO70841.1"/>
    </source>
</evidence>
<proteinExistence type="inferred from homology"/>
<dbReference type="Gene3D" id="3.40.395.10">
    <property type="entry name" value="Adenoviral Proteinase, Chain A"/>
    <property type="match status" value="1"/>
</dbReference>
<feature type="compositionally biased region" description="Polar residues" evidence="6">
    <location>
        <begin position="538"/>
        <end position="563"/>
    </location>
</feature>
<dbReference type="GO" id="GO:0006508">
    <property type="term" value="P:proteolysis"/>
    <property type="evidence" value="ECO:0007669"/>
    <property type="project" value="UniProtKB-KW"/>
</dbReference>
<dbReference type="OMA" id="AFVEAFM"/>
<feature type="region of interest" description="Disordered" evidence="6">
    <location>
        <begin position="794"/>
        <end position="883"/>
    </location>
</feature>
<evidence type="ECO:0000313" key="9">
    <source>
        <dbReference type="Proteomes" id="UP000029665"/>
    </source>
</evidence>
<dbReference type="STRING" id="5643.A0A060S9F9"/>
<dbReference type="OrthoDB" id="442460at2759"/>
<keyword evidence="2" id="KW-0597">Phosphoprotein</keyword>
<feature type="region of interest" description="Disordered" evidence="6">
    <location>
        <begin position="23"/>
        <end position="300"/>
    </location>
</feature>
<dbReference type="InterPro" id="IPR051947">
    <property type="entry name" value="Sentrin-specific_protease"/>
</dbReference>
<dbReference type="Gene3D" id="1.10.418.20">
    <property type="match status" value="1"/>
</dbReference>
<dbReference type="PANTHER" id="PTHR46896:SF3">
    <property type="entry name" value="FI06413P-RELATED"/>
    <property type="match status" value="1"/>
</dbReference>
<feature type="compositionally biased region" description="Polar residues" evidence="6">
    <location>
        <begin position="30"/>
        <end position="44"/>
    </location>
</feature>
<feature type="compositionally biased region" description="Basic and acidic residues" evidence="6">
    <location>
        <begin position="800"/>
        <end position="823"/>
    </location>
</feature>
<keyword evidence="3" id="KW-0645">Protease</keyword>
<feature type="domain" description="Ubiquitin-like protease family profile" evidence="7">
    <location>
        <begin position="617"/>
        <end position="959"/>
    </location>
</feature>
<sequence>MHTVGFGEDRAALSKLSAVSSGVGLKGSHRTASNNMGPAQTNGPWRNAPTPIRTPKNGPGMAAGLSRSAAFNPYNRERMSSNLGQGRNGGSGSSGPGNLTASKTVLDDRSSGHANGNSFRVPISPPPTKRRKIEHDQGSRFFQNGGAGTGNGKDKAPAEGATTSAHSEPTVIPDSDEERVGKVLKGEQEESTPDPIDCIDDPVPSTSKHKSIPPLHDFDRSSDDDRQTRLPRDGPSTRRLRETQARKRGPEAVDVEVVAISDDDDVEDIESASGFDQDDSQTRKEATPNGRQNIPQGAVRQKITMYELKEAPRASKQTKPSTPPTPTIDLMQHQSQKAKMKPRNAKQTTVTSLPVFNKSALAEQADAAAISLSGFKTSSRKGKSEEIPPLPVECVSLGCHLIEGHIVPPTLWLSVRPAAKGYTLFITPGKNSGKTIARFSLDNDFSTFKLTSTKNAKFKHAAFEAGSKWAPGQVSLKFLSRHAEWDSAAYKEFVALLKNQVSRTNEILRGAATKSLWQTVEDAAKLKAGEHERHVPRQTRSNTSSAGDSTVLASSTDNTSTSLLPKDFESIPAPLNRTYAAERRVTRQSAHATRKSNTPENLDELVLVYPPSGTGAVNITRGDLRRLDNGQYLNDTLIEFGLKLWLDNLRSEQPELAEQVHVFNSFFYKKLNSKKEIQDSYPSVRKWTSKVDIFKKKYIIVPINENFHWYLAIIINPAGMLHPPPLAARAAPQTRKRKHEEEQSAPATDAFADKRSSASRSDTAPSESSPDVMIVDAVSEGDQEVESMLHFTESCIITDPNEKEPVPEEGRDPRSRSATRDSIDLSTAELQYPGYEEPTYEPMDVDNIPGLKKESKPPDPTHDNPREESSNVDKPTPAEEADAAAELAETVGAGEDGLQDDTDTSSIPKLGKYLQQEALDKKGYPIEKTRLTGSKAVKGPMQQNFCDCGLFVLAFVEAFMKDPLKSMECIQAGTSDWYTGSVDNLREVFREKTIALSEAWKKERAEKEGPKQETASDKPKPPEAELIDDSDDEIVVGEIIPASKPPPKSGKKPATGKAMRVR</sequence>
<comment type="similarity">
    <text evidence="1">Belongs to the peptidase C48 family.</text>
</comment>
<protein>
    <recommendedName>
        <fullName evidence="7">Ubiquitin-like protease family profile domain-containing protein</fullName>
    </recommendedName>
</protein>
<feature type="compositionally biased region" description="Basic and acidic residues" evidence="6">
    <location>
        <begin position="216"/>
        <end position="251"/>
    </location>
</feature>
<feature type="compositionally biased region" description="Gly residues" evidence="6">
    <location>
        <begin position="86"/>
        <end position="95"/>
    </location>
</feature>
<feature type="compositionally biased region" description="Basic and acidic residues" evidence="6">
    <location>
        <begin position="1001"/>
        <end position="1023"/>
    </location>
</feature>
<evidence type="ECO:0000256" key="4">
    <source>
        <dbReference type="ARBA" id="ARBA00022786"/>
    </source>
</evidence>
<feature type="compositionally biased region" description="Low complexity" evidence="6">
    <location>
        <begin position="1052"/>
        <end position="1062"/>
    </location>
</feature>
<dbReference type="GO" id="GO:0005634">
    <property type="term" value="C:nucleus"/>
    <property type="evidence" value="ECO:0007669"/>
    <property type="project" value="TreeGrafter"/>
</dbReference>
<dbReference type="InterPro" id="IPR038765">
    <property type="entry name" value="Papain-like_cys_pep_sf"/>
</dbReference>
<dbReference type="Proteomes" id="UP000029665">
    <property type="component" value="Unassembled WGS sequence"/>
</dbReference>
<organism evidence="8 9">
    <name type="scientific">Pycnoporus cinnabarinus</name>
    <name type="common">Cinnabar-red polypore</name>
    <name type="synonym">Trametes cinnabarina</name>
    <dbReference type="NCBI Taxonomy" id="5643"/>
    <lineage>
        <taxon>Eukaryota</taxon>
        <taxon>Fungi</taxon>
        <taxon>Dikarya</taxon>
        <taxon>Basidiomycota</taxon>
        <taxon>Agaricomycotina</taxon>
        <taxon>Agaricomycetes</taxon>
        <taxon>Polyporales</taxon>
        <taxon>Polyporaceae</taxon>
        <taxon>Trametes</taxon>
    </lineage>
</organism>
<evidence type="ECO:0000256" key="6">
    <source>
        <dbReference type="SAM" id="MobiDB-lite"/>
    </source>
</evidence>
<feature type="region of interest" description="Disordered" evidence="6">
    <location>
        <begin position="1001"/>
        <end position="1062"/>
    </location>
</feature>
<keyword evidence="4" id="KW-0833">Ubl conjugation pathway</keyword>
<evidence type="ECO:0000256" key="5">
    <source>
        <dbReference type="ARBA" id="ARBA00022801"/>
    </source>
</evidence>
<comment type="caution">
    <text evidence="8">The sequence shown here is derived from an EMBL/GenBank/DDBJ whole genome shotgun (WGS) entry which is preliminary data.</text>
</comment>
<dbReference type="SUPFAM" id="SSF54001">
    <property type="entry name" value="Cysteine proteinases"/>
    <property type="match status" value="1"/>
</dbReference>
<dbReference type="GO" id="GO:0005737">
    <property type="term" value="C:cytoplasm"/>
    <property type="evidence" value="ECO:0007669"/>
    <property type="project" value="TreeGrafter"/>
</dbReference>
<gene>
    <name evidence="8" type="ORF">BN946_scf184801.g34</name>
</gene>
<keyword evidence="9" id="KW-1185">Reference proteome</keyword>
<dbReference type="Pfam" id="PF02902">
    <property type="entry name" value="Peptidase_C48"/>
    <property type="match status" value="2"/>
</dbReference>
<feature type="region of interest" description="Disordered" evidence="6">
    <location>
        <begin position="726"/>
        <end position="773"/>
    </location>
</feature>
<feature type="compositionally biased region" description="Basic and acidic residues" evidence="6">
    <location>
        <begin position="178"/>
        <end position="188"/>
    </location>
</feature>
<feature type="compositionally biased region" description="Acidic residues" evidence="6">
    <location>
        <begin position="189"/>
        <end position="200"/>
    </location>
</feature>
<dbReference type="GO" id="GO:0070139">
    <property type="term" value="F:SUMO-specific endopeptidase activity"/>
    <property type="evidence" value="ECO:0007669"/>
    <property type="project" value="TreeGrafter"/>
</dbReference>
<evidence type="ECO:0000256" key="3">
    <source>
        <dbReference type="ARBA" id="ARBA00022670"/>
    </source>
</evidence>
<dbReference type="EMBL" id="CCBP010000093">
    <property type="protein sequence ID" value="CDO70841.1"/>
    <property type="molecule type" value="Genomic_DNA"/>
</dbReference>
<dbReference type="HOGENOM" id="CLU_010190_0_0_1"/>
<evidence type="ECO:0000256" key="2">
    <source>
        <dbReference type="ARBA" id="ARBA00022553"/>
    </source>
</evidence>
<dbReference type="AlphaFoldDB" id="A0A060S9F9"/>
<dbReference type="GO" id="GO:0016926">
    <property type="term" value="P:protein desumoylation"/>
    <property type="evidence" value="ECO:0007669"/>
    <property type="project" value="TreeGrafter"/>
</dbReference>
<accession>A0A060S9F9</accession>
<feature type="compositionally biased region" description="Polar residues" evidence="6">
    <location>
        <begin position="758"/>
        <end position="769"/>
    </location>
</feature>
<feature type="compositionally biased region" description="Acidic residues" evidence="6">
    <location>
        <begin position="1025"/>
        <end position="1035"/>
    </location>
</feature>
<keyword evidence="5" id="KW-0378">Hydrolase</keyword>
<evidence type="ECO:0000256" key="1">
    <source>
        <dbReference type="ARBA" id="ARBA00005234"/>
    </source>
</evidence>